<evidence type="ECO:0000256" key="7">
    <source>
        <dbReference type="ARBA" id="ARBA00023136"/>
    </source>
</evidence>
<dbReference type="GO" id="GO:0000139">
    <property type="term" value="C:Golgi membrane"/>
    <property type="evidence" value="ECO:0007669"/>
    <property type="project" value="UniProtKB-SubCell"/>
</dbReference>
<accession>A0A8H7SV63</accession>
<dbReference type="PANTHER" id="PTHR12892:SF11">
    <property type="entry name" value="POST-GPI ATTACHMENT TO PROTEINS FACTOR 2"/>
    <property type="match status" value="1"/>
</dbReference>
<evidence type="ECO:0000256" key="6">
    <source>
        <dbReference type="ARBA" id="ARBA00023034"/>
    </source>
</evidence>
<evidence type="ECO:0000313" key="11">
    <source>
        <dbReference type="Proteomes" id="UP000613177"/>
    </source>
</evidence>
<evidence type="ECO:0000259" key="9">
    <source>
        <dbReference type="Pfam" id="PF10277"/>
    </source>
</evidence>
<keyword evidence="3" id="KW-0337">GPI-anchor biosynthesis</keyword>
<gene>
    <name evidence="10" type="ORF">INT48_000339</name>
</gene>
<evidence type="ECO:0000256" key="5">
    <source>
        <dbReference type="ARBA" id="ARBA00022989"/>
    </source>
</evidence>
<dbReference type="PANTHER" id="PTHR12892">
    <property type="entry name" value="FGF RECEPTOR ACTIVATING PROTEIN 1"/>
    <property type="match status" value="1"/>
</dbReference>
<evidence type="ECO:0000256" key="2">
    <source>
        <dbReference type="ARBA" id="ARBA00007414"/>
    </source>
</evidence>
<feature type="transmembrane region" description="Helical" evidence="8">
    <location>
        <begin position="88"/>
        <end position="108"/>
    </location>
</feature>
<keyword evidence="7 8" id="KW-0472">Membrane</keyword>
<dbReference type="GO" id="GO:0005789">
    <property type="term" value="C:endoplasmic reticulum membrane"/>
    <property type="evidence" value="ECO:0007669"/>
    <property type="project" value="TreeGrafter"/>
</dbReference>
<dbReference type="InterPro" id="IPR019402">
    <property type="entry name" value="CWH43_N"/>
</dbReference>
<keyword evidence="5 8" id="KW-1133">Transmembrane helix</keyword>
<evidence type="ECO:0000256" key="1">
    <source>
        <dbReference type="ARBA" id="ARBA00004653"/>
    </source>
</evidence>
<comment type="subcellular location">
    <subcellularLocation>
        <location evidence="1">Golgi apparatus membrane</location>
        <topology evidence="1">Multi-pass membrane protein</topology>
    </subcellularLocation>
</comment>
<keyword evidence="4 8" id="KW-0812">Transmembrane</keyword>
<feature type="domain" description="CWH43-like N-terminal" evidence="9">
    <location>
        <begin position="4"/>
        <end position="207"/>
    </location>
</feature>
<dbReference type="Proteomes" id="UP000613177">
    <property type="component" value="Unassembled WGS sequence"/>
</dbReference>
<protein>
    <recommendedName>
        <fullName evidence="9">CWH43-like N-terminal domain-containing protein</fullName>
    </recommendedName>
</protein>
<organism evidence="10 11">
    <name type="scientific">Thamnidium elegans</name>
    <dbReference type="NCBI Taxonomy" id="101142"/>
    <lineage>
        <taxon>Eukaryota</taxon>
        <taxon>Fungi</taxon>
        <taxon>Fungi incertae sedis</taxon>
        <taxon>Mucoromycota</taxon>
        <taxon>Mucoromycotina</taxon>
        <taxon>Mucoromycetes</taxon>
        <taxon>Mucorales</taxon>
        <taxon>Mucorineae</taxon>
        <taxon>Mucoraceae</taxon>
        <taxon>Thamnidium</taxon>
    </lineage>
</organism>
<evidence type="ECO:0000313" key="10">
    <source>
        <dbReference type="EMBL" id="KAG2234912.1"/>
    </source>
</evidence>
<dbReference type="InterPro" id="IPR039545">
    <property type="entry name" value="PGAP2"/>
</dbReference>
<reference evidence="10" key="1">
    <citation type="submission" date="2021-01" db="EMBL/GenBank/DDBJ databases">
        <title>Metabolic potential, ecology and presence of endohyphal bacteria is reflected in genomic diversity of Mucoromycotina.</title>
        <authorList>
            <person name="Muszewska A."/>
            <person name="Okrasinska A."/>
            <person name="Steczkiewicz K."/>
            <person name="Drgas O."/>
            <person name="Orlowska M."/>
            <person name="Perlinska-Lenart U."/>
            <person name="Aleksandrzak-Piekarczyk T."/>
            <person name="Szatraj K."/>
            <person name="Zielenkiewicz U."/>
            <person name="Pilsyk S."/>
            <person name="Malc E."/>
            <person name="Mieczkowski P."/>
            <person name="Kruszewska J.S."/>
            <person name="Biernat P."/>
            <person name="Pawlowska J."/>
        </authorList>
    </citation>
    <scope>NUCLEOTIDE SEQUENCE</scope>
    <source>
        <strain evidence="10">WA0000018081</strain>
    </source>
</reference>
<keyword evidence="11" id="KW-1185">Reference proteome</keyword>
<sequence>VLRIVLKGAFLVALVVGCYTHYDKIVQNEYFGYPQEWFPSVSATTGDRYPARASFQILIALAAGPRFTLVYLWYICTTVSTHTCSKRLGKMLLSVGIIRTIACGGWVFITSTDDHSIHDIAMVIYLLCTLPWQIGVLCTSPNNAVTLKKRKILSTLFFGTLPPMIYYFLRHKVHRIPGAYTIYALFEWSLIFYDVAFDAITAFDFERFELKITHRDKIGVEEKDIA</sequence>
<evidence type="ECO:0000256" key="3">
    <source>
        <dbReference type="ARBA" id="ARBA00022502"/>
    </source>
</evidence>
<name>A0A8H7SV63_9FUNG</name>
<feature type="non-terminal residue" evidence="10">
    <location>
        <position position="1"/>
    </location>
</feature>
<keyword evidence="6" id="KW-0333">Golgi apparatus</keyword>
<feature type="transmembrane region" description="Helical" evidence="8">
    <location>
        <begin position="120"/>
        <end position="140"/>
    </location>
</feature>
<feature type="transmembrane region" description="Helical" evidence="8">
    <location>
        <begin position="181"/>
        <end position="205"/>
    </location>
</feature>
<feature type="transmembrane region" description="Helical" evidence="8">
    <location>
        <begin position="152"/>
        <end position="169"/>
    </location>
</feature>
<evidence type="ECO:0000256" key="4">
    <source>
        <dbReference type="ARBA" id="ARBA00022692"/>
    </source>
</evidence>
<proteinExistence type="inferred from homology"/>
<evidence type="ECO:0000256" key="8">
    <source>
        <dbReference type="SAM" id="Phobius"/>
    </source>
</evidence>
<comment type="similarity">
    <text evidence="2">Belongs to the PGAP2 family.</text>
</comment>
<comment type="caution">
    <text evidence="10">The sequence shown here is derived from an EMBL/GenBank/DDBJ whole genome shotgun (WGS) entry which is preliminary data.</text>
</comment>
<dbReference type="AlphaFoldDB" id="A0A8H7SV63"/>
<dbReference type="EMBL" id="JAEPRE010000043">
    <property type="protein sequence ID" value="KAG2234912.1"/>
    <property type="molecule type" value="Genomic_DNA"/>
</dbReference>
<dbReference type="Pfam" id="PF10277">
    <property type="entry name" value="Frag1"/>
    <property type="match status" value="1"/>
</dbReference>
<dbReference type="GO" id="GO:0006506">
    <property type="term" value="P:GPI anchor biosynthetic process"/>
    <property type="evidence" value="ECO:0007669"/>
    <property type="project" value="UniProtKB-KW"/>
</dbReference>
<feature type="transmembrane region" description="Helical" evidence="8">
    <location>
        <begin position="55"/>
        <end position="76"/>
    </location>
</feature>